<dbReference type="GO" id="GO:0005739">
    <property type="term" value="C:mitochondrion"/>
    <property type="evidence" value="ECO:0007669"/>
    <property type="project" value="TreeGrafter"/>
</dbReference>
<gene>
    <name evidence="2" type="ORF">GBAR_LOCUS3896</name>
</gene>
<dbReference type="PANTHER" id="PTHR43757:SF2">
    <property type="entry name" value="AMINOMETHYLTRANSFERASE, MITOCHONDRIAL"/>
    <property type="match status" value="1"/>
</dbReference>
<dbReference type="Proteomes" id="UP001174909">
    <property type="component" value="Unassembled WGS sequence"/>
</dbReference>
<accession>A0AA35R6Q0</accession>
<dbReference type="Gene3D" id="3.30.1360.120">
    <property type="entry name" value="Probable tRNA modification gtpase trme, domain 1"/>
    <property type="match status" value="1"/>
</dbReference>
<evidence type="ECO:0000313" key="3">
    <source>
        <dbReference type="Proteomes" id="UP001174909"/>
    </source>
</evidence>
<reference evidence="2" key="1">
    <citation type="submission" date="2023-03" db="EMBL/GenBank/DDBJ databases">
        <authorList>
            <person name="Steffen K."/>
            <person name="Cardenas P."/>
        </authorList>
    </citation>
    <scope>NUCLEOTIDE SEQUENCE</scope>
</reference>
<proteinExistence type="predicted"/>
<dbReference type="InterPro" id="IPR027266">
    <property type="entry name" value="TrmE/GcvT-like"/>
</dbReference>
<feature type="domain" description="Aminomethyltransferase C-terminal" evidence="1">
    <location>
        <begin position="56"/>
        <end position="140"/>
    </location>
</feature>
<evidence type="ECO:0000313" key="2">
    <source>
        <dbReference type="EMBL" id="CAI8004352.1"/>
    </source>
</evidence>
<sequence>MESLRLEKAYRAWGHDICDLDTVVESGLTFAIALDKGVDFNGREAVLRQLDEGVARRLAVFTLEDPEPLLLGNEPIWRDGQLVGRTTSGTFGHTLGTSVGMGYVENPDGVTTDWIRGGEYELEVATERFPAKVRLTAPYDPRSRRVRM</sequence>
<organism evidence="2 3">
    <name type="scientific">Geodia barretti</name>
    <name type="common">Barrett's horny sponge</name>
    <dbReference type="NCBI Taxonomy" id="519541"/>
    <lineage>
        <taxon>Eukaryota</taxon>
        <taxon>Metazoa</taxon>
        <taxon>Porifera</taxon>
        <taxon>Demospongiae</taxon>
        <taxon>Heteroscleromorpha</taxon>
        <taxon>Tetractinellida</taxon>
        <taxon>Astrophorina</taxon>
        <taxon>Geodiidae</taxon>
        <taxon>Geodia</taxon>
    </lineage>
</organism>
<dbReference type="Gene3D" id="3.30.70.1400">
    <property type="entry name" value="Aminomethyltransferase beta-barrel domains"/>
    <property type="match status" value="1"/>
</dbReference>
<comment type="caution">
    <text evidence="2">The sequence shown here is derived from an EMBL/GenBank/DDBJ whole genome shotgun (WGS) entry which is preliminary data.</text>
</comment>
<dbReference type="SUPFAM" id="SSF103025">
    <property type="entry name" value="Folate-binding domain"/>
    <property type="match status" value="1"/>
</dbReference>
<dbReference type="InterPro" id="IPR028896">
    <property type="entry name" value="GcvT/YgfZ/DmdA"/>
</dbReference>
<dbReference type="EMBL" id="CASHTH010000557">
    <property type="protein sequence ID" value="CAI8004352.1"/>
    <property type="molecule type" value="Genomic_DNA"/>
</dbReference>
<dbReference type="Pfam" id="PF08669">
    <property type="entry name" value="GCV_T_C"/>
    <property type="match status" value="1"/>
</dbReference>
<keyword evidence="3" id="KW-1185">Reference proteome</keyword>
<dbReference type="PANTHER" id="PTHR43757">
    <property type="entry name" value="AMINOMETHYLTRANSFERASE"/>
    <property type="match status" value="1"/>
</dbReference>
<protein>
    <submittedName>
        <fullName evidence="2">Sarcosine dehydrogenase, mitochondrial</fullName>
    </submittedName>
</protein>
<evidence type="ECO:0000259" key="1">
    <source>
        <dbReference type="Pfam" id="PF08669"/>
    </source>
</evidence>
<dbReference type="InterPro" id="IPR029043">
    <property type="entry name" value="GcvT/YgfZ_C"/>
</dbReference>
<dbReference type="SUPFAM" id="SSF101790">
    <property type="entry name" value="Aminomethyltransferase beta-barrel domain"/>
    <property type="match status" value="1"/>
</dbReference>
<dbReference type="InterPro" id="IPR013977">
    <property type="entry name" value="GcvT_C"/>
</dbReference>
<dbReference type="Gene3D" id="2.40.30.110">
    <property type="entry name" value="Aminomethyltransferase beta-barrel domains"/>
    <property type="match status" value="1"/>
</dbReference>
<dbReference type="FunFam" id="2.40.30.110:FF:000008">
    <property type="entry name" value="Sarcosine dehydrogenase"/>
    <property type="match status" value="1"/>
</dbReference>
<dbReference type="AlphaFoldDB" id="A0AA35R6Q0"/>
<name>A0AA35R6Q0_GEOBA</name>